<protein>
    <recommendedName>
        <fullName evidence="3">Asp23/Gls24 family envelope stress response protein</fullName>
    </recommendedName>
</protein>
<organism evidence="1 2">
    <name type="scientific">Rhodococcus aetherivorans</name>
    <dbReference type="NCBI Taxonomy" id="191292"/>
    <lineage>
        <taxon>Bacteria</taxon>
        <taxon>Bacillati</taxon>
        <taxon>Actinomycetota</taxon>
        <taxon>Actinomycetes</taxon>
        <taxon>Mycobacteriales</taxon>
        <taxon>Nocardiaceae</taxon>
        <taxon>Rhodococcus</taxon>
    </lineage>
</organism>
<accession>A0ABQ0YHD2</accession>
<dbReference type="RefSeq" id="WP_010596934.1">
    <property type="nucleotide sequence ID" value="NZ_BAAAYP010000028.1"/>
</dbReference>
<evidence type="ECO:0000313" key="2">
    <source>
        <dbReference type="Proteomes" id="UP000325466"/>
    </source>
</evidence>
<proteinExistence type="predicted"/>
<reference evidence="1 2" key="1">
    <citation type="journal article" date="2018" name="Biodegradation">
        <title>1,4-Dioxane degradation characteristics of Rhodococcus aetherivorans JCM 14343.</title>
        <authorList>
            <person name="Inoue D."/>
            <person name="Tsunoda T."/>
            <person name="Yamamoto N."/>
            <person name="Ike M."/>
            <person name="Sei K."/>
        </authorList>
    </citation>
    <scope>NUCLEOTIDE SEQUENCE [LARGE SCALE GENOMIC DNA]</scope>
    <source>
        <strain evidence="1 2">JCM 14343</strain>
    </source>
</reference>
<evidence type="ECO:0000313" key="1">
    <source>
        <dbReference type="EMBL" id="GES35961.1"/>
    </source>
</evidence>
<comment type="caution">
    <text evidence="1">The sequence shown here is derived from an EMBL/GenBank/DDBJ whole genome shotgun (WGS) entry which is preliminary data.</text>
</comment>
<sequence length="111" mass="12033">MTARQRRTHANRWITVALENLVQALAGRWAPAVPGTEREAASTGSARRREAGTVDWSVRVCSLRDPVTTLGWVTVTTAARVSETQVRAAATAQAARLYGRDAEITQILFAG</sequence>
<evidence type="ECO:0008006" key="3">
    <source>
        <dbReference type="Google" id="ProtNLM"/>
    </source>
</evidence>
<keyword evidence="2" id="KW-1185">Reference proteome</keyword>
<dbReference type="GeneID" id="66838207"/>
<dbReference type="EMBL" id="BLAH01000032">
    <property type="protein sequence ID" value="GES35961.1"/>
    <property type="molecule type" value="Genomic_DNA"/>
</dbReference>
<name>A0ABQ0YHD2_9NOCA</name>
<dbReference type="Proteomes" id="UP000325466">
    <property type="component" value="Unassembled WGS sequence"/>
</dbReference>
<gene>
    <name evidence="1" type="ORF">RAJCM14343_1210</name>
</gene>